<evidence type="ECO:0000313" key="4">
    <source>
        <dbReference type="EMBL" id="HIS33077.1"/>
    </source>
</evidence>
<dbReference type="PANTHER" id="PTHR33495">
    <property type="entry name" value="ANTI-SIGMA FACTOR ANTAGONIST TM_1081-RELATED-RELATED"/>
    <property type="match status" value="1"/>
</dbReference>
<reference evidence="4" key="1">
    <citation type="submission" date="2020-10" db="EMBL/GenBank/DDBJ databases">
        <authorList>
            <person name="Gilroy R."/>
        </authorList>
    </citation>
    <scope>NUCLEOTIDE SEQUENCE</scope>
    <source>
        <strain evidence="4">CHK190-19873</strain>
    </source>
</reference>
<dbReference type="Pfam" id="PF01740">
    <property type="entry name" value="STAS"/>
    <property type="match status" value="1"/>
</dbReference>
<dbReference type="NCBIfam" id="TIGR00377">
    <property type="entry name" value="ant_ant_sig"/>
    <property type="match status" value="1"/>
</dbReference>
<dbReference type="PROSITE" id="PS50801">
    <property type="entry name" value="STAS"/>
    <property type="match status" value="1"/>
</dbReference>
<accession>A0A9D1JLF6</accession>
<feature type="domain" description="STAS" evidence="3">
    <location>
        <begin position="12"/>
        <end position="111"/>
    </location>
</feature>
<comment type="caution">
    <text evidence="4">The sequence shown here is derived from an EMBL/GenBank/DDBJ whole genome shotgun (WGS) entry which is preliminary data.</text>
</comment>
<sequence length="111" mass="12699">MEEIFSVKGTNLTIKIPAELDHHNSEILKVRADQIIQRKNIRSLTLDFGKTGFMDSSGIGMIMGRYKNMRFMGGTVIAIHVNERIRRILTLSGIYKYIDIYEGLPQQSKLL</sequence>
<dbReference type="CDD" id="cd07043">
    <property type="entry name" value="STAS_anti-anti-sigma_factors"/>
    <property type="match status" value="1"/>
</dbReference>
<proteinExistence type="inferred from homology"/>
<comment type="similarity">
    <text evidence="1 2">Belongs to the anti-sigma-factor antagonist family.</text>
</comment>
<dbReference type="EMBL" id="DVIQ01000111">
    <property type="protein sequence ID" value="HIS33077.1"/>
    <property type="molecule type" value="Genomic_DNA"/>
</dbReference>
<dbReference type="InterPro" id="IPR002645">
    <property type="entry name" value="STAS_dom"/>
</dbReference>
<organism evidence="4 5">
    <name type="scientific">Candidatus Limivivens intestinipullorum</name>
    <dbReference type="NCBI Taxonomy" id="2840858"/>
    <lineage>
        <taxon>Bacteria</taxon>
        <taxon>Bacillati</taxon>
        <taxon>Bacillota</taxon>
        <taxon>Clostridia</taxon>
        <taxon>Lachnospirales</taxon>
        <taxon>Lachnospiraceae</taxon>
        <taxon>Lachnospiraceae incertae sedis</taxon>
        <taxon>Candidatus Limivivens</taxon>
    </lineage>
</organism>
<evidence type="ECO:0000259" key="3">
    <source>
        <dbReference type="PROSITE" id="PS50801"/>
    </source>
</evidence>
<reference evidence="4" key="2">
    <citation type="journal article" date="2021" name="PeerJ">
        <title>Extensive microbial diversity within the chicken gut microbiome revealed by metagenomics and culture.</title>
        <authorList>
            <person name="Gilroy R."/>
            <person name="Ravi A."/>
            <person name="Getino M."/>
            <person name="Pursley I."/>
            <person name="Horton D.L."/>
            <person name="Alikhan N.F."/>
            <person name="Baker D."/>
            <person name="Gharbi K."/>
            <person name="Hall N."/>
            <person name="Watson M."/>
            <person name="Adriaenssens E.M."/>
            <person name="Foster-Nyarko E."/>
            <person name="Jarju S."/>
            <person name="Secka A."/>
            <person name="Antonio M."/>
            <person name="Oren A."/>
            <person name="Chaudhuri R.R."/>
            <person name="La Ragione R."/>
            <person name="Hildebrand F."/>
            <person name="Pallen M.J."/>
        </authorList>
    </citation>
    <scope>NUCLEOTIDE SEQUENCE</scope>
    <source>
        <strain evidence="4">CHK190-19873</strain>
    </source>
</reference>
<protein>
    <recommendedName>
        <fullName evidence="2">Anti-sigma factor antagonist</fullName>
    </recommendedName>
</protein>
<evidence type="ECO:0000256" key="2">
    <source>
        <dbReference type="RuleBase" id="RU003749"/>
    </source>
</evidence>
<dbReference type="Proteomes" id="UP000823935">
    <property type="component" value="Unassembled WGS sequence"/>
</dbReference>
<dbReference type="GO" id="GO:0043856">
    <property type="term" value="F:anti-sigma factor antagonist activity"/>
    <property type="evidence" value="ECO:0007669"/>
    <property type="project" value="InterPro"/>
</dbReference>
<gene>
    <name evidence="4" type="ORF">IAB44_16255</name>
</gene>
<dbReference type="AlphaFoldDB" id="A0A9D1JLF6"/>
<dbReference type="InterPro" id="IPR036513">
    <property type="entry name" value="STAS_dom_sf"/>
</dbReference>
<dbReference type="InterPro" id="IPR003658">
    <property type="entry name" value="Anti-sigma_ant"/>
</dbReference>
<evidence type="ECO:0000256" key="1">
    <source>
        <dbReference type="ARBA" id="ARBA00009013"/>
    </source>
</evidence>
<dbReference type="PANTHER" id="PTHR33495:SF2">
    <property type="entry name" value="ANTI-SIGMA FACTOR ANTAGONIST TM_1081-RELATED"/>
    <property type="match status" value="1"/>
</dbReference>
<dbReference type="SUPFAM" id="SSF52091">
    <property type="entry name" value="SpoIIaa-like"/>
    <property type="match status" value="1"/>
</dbReference>
<name>A0A9D1JLF6_9FIRM</name>
<evidence type="ECO:0000313" key="5">
    <source>
        <dbReference type="Proteomes" id="UP000823935"/>
    </source>
</evidence>
<dbReference type="Gene3D" id="3.30.750.24">
    <property type="entry name" value="STAS domain"/>
    <property type="match status" value="1"/>
</dbReference>